<evidence type="ECO:0000256" key="13">
    <source>
        <dbReference type="ARBA" id="ARBA00023180"/>
    </source>
</evidence>
<evidence type="ECO:0000256" key="7">
    <source>
        <dbReference type="ARBA" id="ARBA00022685"/>
    </source>
</evidence>
<evidence type="ECO:0000256" key="6">
    <source>
        <dbReference type="ARBA" id="ARBA00022530"/>
    </source>
</evidence>
<dbReference type="PROSITE" id="PS51034">
    <property type="entry name" value="ZP_2"/>
    <property type="match status" value="1"/>
</dbReference>
<dbReference type="GO" id="GO:0032190">
    <property type="term" value="F:acrosin binding"/>
    <property type="evidence" value="ECO:0007669"/>
    <property type="project" value="TreeGrafter"/>
</dbReference>
<evidence type="ECO:0000313" key="17">
    <source>
        <dbReference type="Proteomes" id="UP000261520"/>
    </source>
</evidence>
<keyword evidence="6 14" id="KW-0272">Extracellular matrix</keyword>
<dbReference type="Pfam" id="PF00100">
    <property type="entry name" value="Zona_pellucida"/>
    <property type="match status" value="1"/>
</dbReference>
<dbReference type="Gene3D" id="2.60.40.3210">
    <property type="entry name" value="Zona pellucida, ZP-N domain"/>
    <property type="match status" value="1"/>
</dbReference>
<keyword evidence="11" id="KW-0472">Membrane</keyword>
<dbReference type="PANTHER" id="PTHR11576:SF2">
    <property type="entry name" value="ZONA PELLUCIDA SPERM-BINDING PROTEIN 3"/>
    <property type="match status" value="1"/>
</dbReference>
<evidence type="ECO:0000256" key="11">
    <source>
        <dbReference type="ARBA" id="ARBA00023136"/>
    </source>
</evidence>
<dbReference type="GO" id="GO:0035805">
    <property type="term" value="C:egg coat"/>
    <property type="evidence" value="ECO:0007669"/>
    <property type="project" value="UniProtKB-SubCell"/>
</dbReference>
<keyword evidence="8" id="KW-0812">Transmembrane</keyword>
<dbReference type="GO" id="GO:0035803">
    <property type="term" value="P:egg coat formation"/>
    <property type="evidence" value="ECO:0007669"/>
    <property type="project" value="UniProtKB-UniRule"/>
</dbReference>
<comment type="subcellular location">
    <subcellularLocation>
        <location evidence="1">Secreted</location>
        <location evidence="1">Extracellular space</location>
        <location evidence="1">Extracellular matrix</location>
    </subcellularLocation>
    <subcellularLocation>
        <location evidence="14">Zona pellucida</location>
    </subcellularLocation>
    <subcellularLocation>
        <location evidence="14">Cell membrane</location>
        <topology evidence="14">Single-pass type I membrane protein</topology>
    </subcellularLocation>
</comment>
<feature type="signal peptide" evidence="14">
    <location>
        <begin position="1"/>
        <end position="20"/>
    </location>
</feature>
<keyword evidence="9 14" id="KW-0732">Signal</keyword>
<keyword evidence="4 14" id="KW-1003">Cell membrane</keyword>
<dbReference type="GO" id="GO:0005886">
    <property type="term" value="C:plasma membrane"/>
    <property type="evidence" value="ECO:0007669"/>
    <property type="project" value="UniProtKB-SubCell"/>
</dbReference>
<keyword evidence="5 14" id="KW-0964">Secreted</keyword>
<evidence type="ECO:0000313" key="16">
    <source>
        <dbReference type="Ensembl" id="ENSPMGP00000018513.1"/>
    </source>
</evidence>
<evidence type="ECO:0000256" key="2">
    <source>
        <dbReference type="ARBA" id="ARBA00006735"/>
    </source>
</evidence>
<dbReference type="Proteomes" id="UP000261520">
    <property type="component" value="Unplaced"/>
</dbReference>
<dbReference type="FunFam" id="2.60.40.4100:FF:000002">
    <property type="entry name" value="Zona pellucida sperm-binding protein 3"/>
    <property type="match status" value="1"/>
</dbReference>
<evidence type="ECO:0000259" key="15">
    <source>
        <dbReference type="PROSITE" id="PS51034"/>
    </source>
</evidence>
<evidence type="ECO:0000256" key="14">
    <source>
        <dbReference type="RuleBase" id="RU367066"/>
    </source>
</evidence>
<keyword evidence="17" id="KW-1185">Reference proteome</keyword>
<dbReference type="PANTHER" id="PTHR11576">
    <property type="entry name" value="ZONA PELLUCIDA SPERM-BINDING PROTEIN 3"/>
    <property type="match status" value="1"/>
</dbReference>
<protein>
    <recommendedName>
        <fullName evidence="3 14">Zona pellucida sperm-binding protein 3</fullName>
    </recommendedName>
</protein>
<dbReference type="PRINTS" id="PR00023">
    <property type="entry name" value="ZPELLUCIDA"/>
</dbReference>
<reference evidence="16" key="2">
    <citation type="submission" date="2025-09" db="UniProtKB">
        <authorList>
            <consortium name="Ensembl"/>
        </authorList>
    </citation>
    <scope>IDENTIFICATION</scope>
</reference>
<evidence type="ECO:0000256" key="8">
    <source>
        <dbReference type="ARBA" id="ARBA00022692"/>
    </source>
</evidence>
<keyword evidence="13" id="KW-0325">Glycoprotein</keyword>
<keyword evidence="12 14" id="KW-1015">Disulfide bond</keyword>
<evidence type="ECO:0000256" key="9">
    <source>
        <dbReference type="ARBA" id="ARBA00022729"/>
    </source>
</evidence>
<dbReference type="InterPro" id="IPR001507">
    <property type="entry name" value="ZP_dom"/>
</dbReference>
<feature type="chain" id="PRO_5041480232" description="Zona pellucida sperm-binding protein 3" evidence="14">
    <location>
        <begin position="21"/>
        <end position="434"/>
    </location>
</feature>
<sequence length="434" mass="49066">MLKTFTWFINIVVLFTLTKCQRYNHGADQPHVKKWENDVHDPFHTSKLQSGGCPRAVVVRCHPDSLEVIIQADMFNTGLVVEASHLRLGLEEQMNPNVCKAAPSGPSEFTIRAHLMDCGTVKHPPSEKIVYSNVLVYAPKPSPEGLLRLEEATIPIECHYNKFHSVNSLSVFPTWTPFVLRTTIESQMDFSLRLMTGDWQFERDSHAYYVGDPIYFEASSISGNHKPLRVFVDHCVATVTPDAEAALRYDLIDHHGCFVDAYLTNSTARFLSRAEDNRIQFQLDAFKFYQENTKQIYITCHLTAVPTSVKSKHKACSLIANRYFHCSKWRSADGNDEDCRTCGVPYPIKETSTTASPTVVSPRRPAQSMLKSKPAKYIWVRPQTHQNVHPKPPSSTAVTKEAEKINGTVRLGPLIILPSSKDHQCLSDKKPKER</sequence>
<evidence type="ECO:0000256" key="1">
    <source>
        <dbReference type="ARBA" id="ARBA00004498"/>
    </source>
</evidence>
<evidence type="ECO:0000256" key="12">
    <source>
        <dbReference type="ARBA" id="ARBA00023157"/>
    </source>
</evidence>
<keyword evidence="10" id="KW-1133">Transmembrane helix</keyword>
<comment type="PTM">
    <text evidence="14">Proteolytically cleaved before the transmembrane segment to yield the secreted ectodomain incorporated in the zona pellucida.</text>
</comment>
<proteinExistence type="inferred from homology"/>
<dbReference type="InterPro" id="IPR055355">
    <property type="entry name" value="ZP-C"/>
</dbReference>
<comment type="function">
    <text evidence="14">Component of the zona pellucida, an extracellular matrix surrounding oocytes which mediates sperm binding, induction of the acrosome reaction and prevents post-fertilization polyspermy. The zona pellucida is composed of 3 to 4 glycoproteins, ZP1, ZP2, ZP3, and ZP4. ZP3 is essential for sperm binding and zona matrix formation.</text>
</comment>
<keyword evidence="7 14" id="KW-0165">Cleavage on pair of basic residues</keyword>
<dbReference type="Ensembl" id="ENSPMGT00000019749.1">
    <property type="protein sequence ID" value="ENSPMGP00000018513.1"/>
    <property type="gene ID" value="ENSPMGG00000015099.1"/>
</dbReference>
<dbReference type="Pfam" id="PF23344">
    <property type="entry name" value="ZP-N"/>
    <property type="match status" value="1"/>
</dbReference>
<evidence type="ECO:0000256" key="5">
    <source>
        <dbReference type="ARBA" id="ARBA00022525"/>
    </source>
</evidence>
<evidence type="ECO:0000256" key="10">
    <source>
        <dbReference type="ARBA" id="ARBA00022989"/>
    </source>
</evidence>
<dbReference type="InterPro" id="IPR055356">
    <property type="entry name" value="ZP-N"/>
</dbReference>
<dbReference type="GO" id="GO:0007339">
    <property type="term" value="P:binding of sperm to zona pellucida"/>
    <property type="evidence" value="ECO:0007669"/>
    <property type="project" value="UniProtKB-UniRule"/>
</dbReference>
<dbReference type="InterPro" id="IPR048290">
    <property type="entry name" value="ZP_chr"/>
</dbReference>
<evidence type="ECO:0000256" key="4">
    <source>
        <dbReference type="ARBA" id="ARBA00022475"/>
    </source>
</evidence>
<accession>A0A3B4AN22</accession>
<reference evidence="16" key="1">
    <citation type="submission" date="2025-08" db="UniProtKB">
        <authorList>
            <consortium name="Ensembl"/>
        </authorList>
    </citation>
    <scope>IDENTIFICATION</scope>
</reference>
<organism evidence="16 17">
    <name type="scientific">Periophthalmus magnuspinnatus</name>
    <dbReference type="NCBI Taxonomy" id="409849"/>
    <lineage>
        <taxon>Eukaryota</taxon>
        <taxon>Metazoa</taxon>
        <taxon>Chordata</taxon>
        <taxon>Craniata</taxon>
        <taxon>Vertebrata</taxon>
        <taxon>Euteleostomi</taxon>
        <taxon>Actinopterygii</taxon>
        <taxon>Neopterygii</taxon>
        <taxon>Teleostei</taxon>
        <taxon>Neoteleostei</taxon>
        <taxon>Acanthomorphata</taxon>
        <taxon>Gobiaria</taxon>
        <taxon>Gobiiformes</taxon>
        <taxon>Gobioidei</taxon>
        <taxon>Gobiidae</taxon>
        <taxon>Oxudercinae</taxon>
        <taxon>Periophthalmus</taxon>
    </lineage>
</organism>
<name>A0A3B4AN22_9GOBI</name>
<evidence type="ECO:0000256" key="3">
    <source>
        <dbReference type="ARBA" id="ARBA00017980"/>
    </source>
</evidence>
<dbReference type="GO" id="GO:2000344">
    <property type="term" value="P:positive regulation of acrosome reaction"/>
    <property type="evidence" value="ECO:0007669"/>
    <property type="project" value="UniProtKB-UniRule"/>
</dbReference>
<feature type="domain" description="ZP" evidence="15">
    <location>
        <begin position="60"/>
        <end position="323"/>
    </location>
</feature>
<dbReference type="InterPro" id="IPR042235">
    <property type="entry name" value="ZP-C_dom"/>
</dbReference>
<dbReference type="FunFam" id="2.60.40.3210:FF:000001">
    <property type="entry name" value="Zona pellucida sperm-binding protein 3"/>
    <property type="match status" value="1"/>
</dbReference>
<dbReference type="GO" id="GO:0035804">
    <property type="term" value="F:structural constituent of egg coat"/>
    <property type="evidence" value="ECO:0007669"/>
    <property type="project" value="UniProtKB-UniRule"/>
</dbReference>
<comment type="domain">
    <text evidence="14">The ZP domain is involved in the polymerization of the ZP proteins to form the zona pellucida.</text>
</comment>
<dbReference type="Gene3D" id="2.60.40.4100">
    <property type="entry name" value="Zona pellucida, ZP-C domain"/>
    <property type="match status" value="1"/>
</dbReference>
<comment type="similarity">
    <text evidence="2 14">Belongs to the ZP domain family. ZPC subfamily.</text>
</comment>
<dbReference type="AlphaFoldDB" id="A0A3B4AN22"/>
<dbReference type="SMART" id="SM00241">
    <property type="entry name" value="ZP"/>
    <property type="match status" value="1"/>
</dbReference>